<evidence type="ECO:0000313" key="2">
    <source>
        <dbReference type="Proteomes" id="UP000799779"/>
    </source>
</evidence>
<dbReference type="AlphaFoldDB" id="A0A6A5VVI5"/>
<organism evidence="1 2">
    <name type="scientific">Amniculicola lignicola CBS 123094</name>
    <dbReference type="NCBI Taxonomy" id="1392246"/>
    <lineage>
        <taxon>Eukaryota</taxon>
        <taxon>Fungi</taxon>
        <taxon>Dikarya</taxon>
        <taxon>Ascomycota</taxon>
        <taxon>Pezizomycotina</taxon>
        <taxon>Dothideomycetes</taxon>
        <taxon>Pleosporomycetidae</taxon>
        <taxon>Pleosporales</taxon>
        <taxon>Amniculicolaceae</taxon>
        <taxon>Amniculicola</taxon>
    </lineage>
</organism>
<name>A0A6A5VVI5_9PLEO</name>
<keyword evidence="2" id="KW-1185">Reference proteome</keyword>
<dbReference type="EMBL" id="ML977832">
    <property type="protein sequence ID" value="KAF1992718.1"/>
    <property type="molecule type" value="Genomic_DNA"/>
</dbReference>
<gene>
    <name evidence="1" type="ORF">P154DRAFT_583551</name>
</gene>
<sequence>MDNLPPELLHQICGYLVPGISSLPQGTSAEHLSVQALAHFAQVSRKYYQISIPYLYDTIPVTLVKSMGHLSISMRSCNVWDGEHYQQTFGFELPTTRGCNCGALIRTLRRRPDLAKYVKTLIVKRHDMGFQARWHLGLYGTETWWQQQISNPAELCIPNQRRYSRQTHLSVTPEATEVLYEWGLSQIGRSNMNRGRLAHEFAATIDPIYTLFYDMLMCIPTLEYLDLSLYITDAPRKPWLDIATAATTGNGILQTLGNLDKIRSMVVNLNTQAITELRPLFSLPVLKTLRVIFPLLRSDIAGPNHAWKASEWERVANRSPIQNLSLINIVPNYMQPFHRFTALEELDTNPLRLISQSCKALCTLHIQGECTTTPFREFLTSFAKHYSTLHTITVYSPHPTRAQTPAFPDPQVTDSTHRTAIILPP</sequence>
<dbReference type="Proteomes" id="UP000799779">
    <property type="component" value="Unassembled WGS sequence"/>
</dbReference>
<protein>
    <submittedName>
        <fullName evidence="1">Uncharacterized protein</fullName>
    </submittedName>
</protein>
<accession>A0A6A5VVI5</accession>
<evidence type="ECO:0000313" key="1">
    <source>
        <dbReference type="EMBL" id="KAF1992718.1"/>
    </source>
</evidence>
<dbReference type="OrthoDB" id="10660212at2759"/>
<proteinExistence type="predicted"/>
<reference evidence="1" key="1">
    <citation type="journal article" date="2020" name="Stud. Mycol.">
        <title>101 Dothideomycetes genomes: a test case for predicting lifestyles and emergence of pathogens.</title>
        <authorList>
            <person name="Haridas S."/>
            <person name="Albert R."/>
            <person name="Binder M."/>
            <person name="Bloem J."/>
            <person name="Labutti K."/>
            <person name="Salamov A."/>
            <person name="Andreopoulos B."/>
            <person name="Baker S."/>
            <person name="Barry K."/>
            <person name="Bills G."/>
            <person name="Bluhm B."/>
            <person name="Cannon C."/>
            <person name="Castanera R."/>
            <person name="Culley D."/>
            <person name="Daum C."/>
            <person name="Ezra D."/>
            <person name="Gonzalez J."/>
            <person name="Henrissat B."/>
            <person name="Kuo A."/>
            <person name="Liang C."/>
            <person name="Lipzen A."/>
            <person name="Lutzoni F."/>
            <person name="Magnuson J."/>
            <person name="Mondo S."/>
            <person name="Nolan M."/>
            <person name="Ohm R."/>
            <person name="Pangilinan J."/>
            <person name="Park H.-J."/>
            <person name="Ramirez L."/>
            <person name="Alfaro M."/>
            <person name="Sun H."/>
            <person name="Tritt A."/>
            <person name="Yoshinaga Y."/>
            <person name="Zwiers L.-H."/>
            <person name="Turgeon B."/>
            <person name="Goodwin S."/>
            <person name="Spatafora J."/>
            <person name="Crous P."/>
            <person name="Grigoriev I."/>
        </authorList>
    </citation>
    <scope>NUCLEOTIDE SEQUENCE</scope>
    <source>
        <strain evidence="1">CBS 123094</strain>
    </source>
</reference>